<dbReference type="EnsemblPlants" id="MELO3C005977.2.1">
    <property type="protein sequence ID" value="MELO3C005977.2.1"/>
    <property type="gene ID" value="MELO3C005977.2"/>
</dbReference>
<accession>A0A9I9CN34</accession>
<dbReference type="Gramene" id="MELO3C005977.2.1">
    <property type="protein sequence ID" value="MELO3C005977.2.1"/>
    <property type="gene ID" value="MELO3C005977.2"/>
</dbReference>
<evidence type="ECO:0000256" key="1">
    <source>
        <dbReference type="SAM" id="Phobius"/>
    </source>
</evidence>
<dbReference type="AlphaFoldDB" id="A0A9I9CN34"/>
<evidence type="ECO:0000313" key="2">
    <source>
        <dbReference type="EnsemblPlants" id="MELO3C005977.2.1"/>
    </source>
</evidence>
<feature type="transmembrane region" description="Helical" evidence="1">
    <location>
        <begin position="42"/>
        <end position="60"/>
    </location>
</feature>
<dbReference type="PANTHER" id="PTHR37744:SF1">
    <property type="entry name" value="STAR LIPID TRANSFER-LIKE PROTEIN"/>
    <property type="match status" value="1"/>
</dbReference>
<keyword evidence="1" id="KW-0812">Transmembrane</keyword>
<feature type="transmembrane region" description="Helical" evidence="1">
    <location>
        <begin position="72"/>
        <end position="92"/>
    </location>
</feature>
<dbReference type="PANTHER" id="PTHR37744">
    <property type="entry name" value="STAR LIPID TRANSFER-LIKE PROTEIN"/>
    <property type="match status" value="1"/>
</dbReference>
<name>A0A9I9CN34_CUCME</name>
<protein>
    <submittedName>
        <fullName evidence="2">Uncharacterized protein</fullName>
    </submittedName>
</protein>
<sequence>MAYLLWALYCRRRRRLNYKESNAKAEKEMEENGGSDGGSNAHWWWAFAGAGQLGWGIASFRRGFVGDSSTMPLKAFAVASLFVGAAASSAIASLKASGIHKVHFTAFLLCIYQSHFFLHSSPSSWIRLEVNWTTLISLVLYSYRALVN</sequence>
<proteinExistence type="predicted"/>
<keyword evidence="1" id="KW-0472">Membrane</keyword>
<organism evidence="2">
    <name type="scientific">Cucumis melo</name>
    <name type="common">Muskmelon</name>
    <dbReference type="NCBI Taxonomy" id="3656"/>
    <lineage>
        <taxon>Eukaryota</taxon>
        <taxon>Viridiplantae</taxon>
        <taxon>Streptophyta</taxon>
        <taxon>Embryophyta</taxon>
        <taxon>Tracheophyta</taxon>
        <taxon>Spermatophyta</taxon>
        <taxon>Magnoliopsida</taxon>
        <taxon>eudicotyledons</taxon>
        <taxon>Gunneridae</taxon>
        <taxon>Pentapetalae</taxon>
        <taxon>rosids</taxon>
        <taxon>fabids</taxon>
        <taxon>Cucurbitales</taxon>
        <taxon>Cucurbitaceae</taxon>
        <taxon>Benincaseae</taxon>
        <taxon>Cucumis</taxon>
    </lineage>
</organism>
<reference evidence="2" key="1">
    <citation type="submission" date="2023-03" db="UniProtKB">
        <authorList>
            <consortium name="EnsemblPlants"/>
        </authorList>
    </citation>
    <scope>IDENTIFICATION</scope>
</reference>
<feature type="transmembrane region" description="Helical" evidence="1">
    <location>
        <begin position="130"/>
        <end position="147"/>
    </location>
</feature>
<keyword evidence="1" id="KW-1133">Transmembrane helix</keyword>